<protein>
    <submittedName>
        <fullName evidence="2">Uncharacterized protein</fullName>
    </submittedName>
</protein>
<dbReference type="Proteomes" id="UP000095743">
    <property type="component" value="Chromosome"/>
</dbReference>
<keyword evidence="1" id="KW-1133">Transmembrane helix</keyword>
<feature type="transmembrane region" description="Helical" evidence="1">
    <location>
        <begin position="99"/>
        <end position="121"/>
    </location>
</feature>
<name>A0A1D8GPJ5_9FIRM</name>
<feature type="transmembrane region" description="Helical" evidence="1">
    <location>
        <begin position="76"/>
        <end position="93"/>
    </location>
</feature>
<keyword evidence="1" id="KW-0472">Membrane</keyword>
<reference evidence="2 3" key="1">
    <citation type="submission" date="2016-09" db="EMBL/GenBank/DDBJ databases">
        <title>Genomic analysis reveals versatility of anaerobic energy metabolism of Geosporobacter ferrireducens IRF9 of phylum Firmicutes.</title>
        <authorList>
            <person name="Kim S.-J."/>
        </authorList>
    </citation>
    <scope>NUCLEOTIDE SEQUENCE [LARGE SCALE GENOMIC DNA]</scope>
    <source>
        <strain evidence="2 3">IRF9</strain>
    </source>
</reference>
<gene>
    <name evidence="2" type="ORF">Gferi_26980</name>
</gene>
<feature type="transmembrane region" description="Helical" evidence="1">
    <location>
        <begin position="166"/>
        <end position="189"/>
    </location>
</feature>
<feature type="transmembrane region" description="Helical" evidence="1">
    <location>
        <begin position="51"/>
        <end position="69"/>
    </location>
</feature>
<accession>A0A1D8GPJ5</accession>
<dbReference type="RefSeq" id="WP_069981188.1">
    <property type="nucleotide sequence ID" value="NZ_CP017269.1"/>
</dbReference>
<evidence type="ECO:0000256" key="1">
    <source>
        <dbReference type="SAM" id="Phobius"/>
    </source>
</evidence>
<feature type="transmembrane region" description="Helical" evidence="1">
    <location>
        <begin position="133"/>
        <end position="154"/>
    </location>
</feature>
<evidence type="ECO:0000313" key="2">
    <source>
        <dbReference type="EMBL" id="AOT72879.1"/>
    </source>
</evidence>
<organism evidence="2 3">
    <name type="scientific">Geosporobacter ferrireducens</name>
    <dbReference type="NCBI Taxonomy" id="1424294"/>
    <lineage>
        <taxon>Bacteria</taxon>
        <taxon>Bacillati</taxon>
        <taxon>Bacillota</taxon>
        <taxon>Clostridia</taxon>
        <taxon>Peptostreptococcales</taxon>
        <taxon>Thermotaleaceae</taxon>
        <taxon>Geosporobacter</taxon>
    </lineage>
</organism>
<sequence>MENREVTNDLVVPKNKKRTAIFLLFSLFCVVSLGASYIVDFANHDNITWSAYVFCAVPLAWVVALPLFMAKGKKHWFSLLAFSVVFLPFLYFLERAIDSSNWFLPIGLPVGTTVIFILWAASLLLKLAKINKWYLTAGIIAVGGFAFEFVAIRSVVNFLGRPLSSWVSMAAIFVVAVISLLIVIIGYIFDK</sequence>
<dbReference type="EMBL" id="CP017269">
    <property type="protein sequence ID" value="AOT72879.1"/>
    <property type="molecule type" value="Genomic_DNA"/>
</dbReference>
<keyword evidence="1" id="KW-0812">Transmembrane</keyword>
<dbReference type="KEGG" id="gfe:Gferi_26980"/>
<feature type="transmembrane region" description="Helical" evidence="1">
    <location>
        <begin position="20"/>
        <end position="39"/>
    </location>
</feature>
<keyword evidence="3" id="KW-1185">Reference proteome</keyword>
<dbReference type="STRING" id="1424294.Gferi_26980"/>
<proteinExistence type="predicted"/>
<evidence type="ECO:0000313" key="3">
    <source>
        <dbReference type="Proteomes" id="UP000095743"/>
    </source>
</evidence>
<dbReference type="AlphaFoldDB" id="A0A1D8GPJ5"/>